<gene>
    <name evidence="1" type="ORF">D0868_07017</name>
</gene>
<name>A0A3M6YMQ8_HORWE</name>
<organism evidence="1 2">
    <name type="scientific">Hortaea werneckii</name>
    <name type="common">Black yeast</name>
    <name type="synonym">Cladosporium werneckii</name>
    <dbReference type="NCBI Taxonomy" id="91943"/>
    <lineage>
        <taxon>Eukaryota</taxon>
        <taxon>Fungi</taxon>
        <taxon>Dikarya</taxon>
        <taxon>Ascomycota</taxon>
        <taxon>Pezizomycotina</taxon>
        <taxon>Dothideomycetes</taxon>
        <taxon>Dothideomycetidae</taxon>
        <taxon>Mycosphaerellales</taxon>
        <taxon>Teratosphaeriaceae</taxon>
        <taxon>Hortaea</taxon>
    </lineage>
</organism>
<sequence length="241" mass="28665">MHPGYRRRLPNPVFNHPYAQSEMSAASQVFAVPELLELILQHIDFYQLYRLQRTNILFRNVIRDSKRLRQKMFLETQEDSTELLINPLLPSDNPLPHLPQQLLDWWSNHLRLSMPVVCLFYAPSSNGFHHTRNAPTGFWITYTYRVLARLKKLRRRNASWRRMTIMTCPSKVAVWLGPDVNDYWSIEGGRQWSLGELMDHIWSQGDLMMKRIEKRTQEIEVEKDKAATRRNQYEHSDCLIM</sequence>
<accession>A0A3M6YMQ8</accession>
<comment type="caution">
    <text evidence="1">The sequence shown here is derived from an EMBL/GenBank/DDBJ whole genome shotgun (WGS) entry which is preliminary data.</text>
</comment>
<proteinExistence type="predicted"/>
<reference evidence="1 2" key="1">
    <citation type="journal article" date="2018" name="BMC Genomics">
        <title>Genomic evidence for intraspecific hybridization in a clonal and extremely halotolerant yeast.</title>
        <authorList>
            <person name="Gostincar C."/>
            <person name="Stajich J.E."/>
            <person name="Zupancic J."/>
            <person name="Zalar P."/>
            <person name="Gunde-Cimerman N."/>
        </authorList>
    </citation>
    <scope>NUCLEOTIDE SEQUENCE [LARGE SCALE GENOMIC DNA]</scope>
    <source>
        <strain evidence="1 2">EXF-6654</strain>
    </source>
</reference>
<dbReference type="EMBL" id="QWIK01000555">
    <property type="protein sequence ID" value="RMY04303.1"/>
    <property type="molecule type" value="Genomic_DNA"/>
</dbReference>
<dbReference type="AlphaFoldDB" id="A0A3M6YMQ8"/>
<dbReference type="Proteomes" id="UP000282582">
    <property type="component" value="Unassembled WGS sequence"/>
</dbReference>
<protein>
    <recommendedName>
        <fullName evidence="3">F-box domain-containing protein</fullName>
    </recommendedName>
</protein>
<evidence type="ECO:0000313" key="2">
    <source>
        <dbReference type="Proteomes" id="UP000282582"/>
    </source>
</evidence>
<evidence type="ECO:0008006" key="3">
    <source>
        <dbReference type="Google" id="ProtNLM"/>
    </source>
</evidence>
<evidence type="ECO:0000313" key="1">
    <source>
        <dbReference type="EMBL" id="RMY04303.1"/>
    </source>
</evidence>
<dbReference type="VEuPathDB" id="FungiDB:BTJ68_03223"/>